<evidence type="ECO:0000313" key="1">
    <source>
        <dbReference type="EMBL" id="EEX17424.1"/>
    </source>
</evidence>
<protein>
    <submittedName>
        <fullName evidence="1">Uncharacterized protein</fullName>
    </submittedName>
</protein>
<comment type="caution">
    <text evidence="1">The sequence shown here is derived from an EMBL/GenBank/DDBJ whole genome shotgun (WGS) entry which is preliminary data.</text>
</comment>
<proteinExistence type="predicted"/>
<accession>C9MSU8</accession>
<dbReference type="HOGENOM" id="CLU_2274867_0_0_10"/>
<dbReference type="AlphaFoldDB" id="C9MSU8"/>
<dbReference type="EMBL" id="ACVA01000067">
    <property type="protein sequence ID" value="EEX17424.1"/>
    <property type="molecule type" value="Genomic_DNA"/>
</dbReference>
<sequence length="102" mass="11357">MSIPKLSMTKKDVETAITHALRNYHITTYDKDYCIVTPHAQTIQEEFIGPKVYTFQGTAEIKSEIGNNDILFNIRSIKGAAKITTSKTGEPVVEINSISLVK</sequence>
<evidence type="ECO:0000313" key="2">
    <source>
        <dbReference type="Proteomes" id="UP000003327"/>
    </source>
</evidence>
<keyword evidence="2" id="KW-1185">Reference proteome</keyword>
<organism evidence="1 2">
    <name type="scientific">Prevotella veroralis F0319</name>
    <dbReference type="NCBI Taxonomy" id="649761"/>
    <lineage>
        <taxon>Bacteria</taxon>
        <taxon>Pseudomonadati</taxon>
        <taxon>Bacteroidota</taxon>
        <taxon>Bacteroidia</taxon>
        <taxon>Bacteroidales</taxon>
        <taxon>Prevotellaceae</taxon>
        <taxon>Prevotella</taxon>
    </lineage>
</organism>
<name>C9MSU8_9BACT</name>
<dbReference type="STRING" id="649761.HMPREF0973_02717"/>
<reference evidence="1 2" key="1">
    <citation type="submission" date="2009-09" db="EMBL/GenBank/DDBJ databases">
        <authorList>
            <person name="Weinstock G."/>
            <person name="Sodergren E."/>
            <person name="Clifton S."/>
            <person name="Fulton L."/>
            <person name="Fulton B."/>
            <person name="Courtney L."/>
            <person name="Fronick C."/>
            <person name="Harrison M."/>
            <person name="Strong C."/>
            <person name="Farmer C."/>
            <person name="Delahaunty K."/>
            <person name="Markovic C."/>
            <person name="Hall O."/>
            <person name="Minx P."/>
            <person name="Tomlinson C."/>
            <person name="Mitreva M."/>
            <person name="Nelson J."/>
            <person name="Hou S."/>
            <person name="Wollam A."/>
            <person name="Pepin K.H."/>
            <person name="Johnson M."/>
            <person name="Bhonagiri V."/>
            <person name="Nash W.E."/>
            <person name="Warren W."/>
            <person name="Chinwalla A."/>
            <person name="Mardis E.R."/>
            <person name="Wilson R.K."/>
        </authorList>
    </citation>
    <scope>NUCLEOTIDE SEQUENCE [LARGE SCALE GENOMIC DNA]</scope>
    <source>
        <strain evidence="1 2">F0319</strain>
    </source>
</reference>
<gene>
    <name evidence="1" type="ORF">HMPREF0973_02717</name>
</gene>
<dbReference type="Proteomes" id="UP000003327">
    <property type="component" value="Unassembled WGS sequence"/>
</dbReference>